<reference evidence="1 2" key="1">
    <citation type="submission" date="2018-10" db="EMBL/GenBank/DDBJ databases">
        <title>A high-quality apple genome assembly.</title>
        <authorList>
            <person name="Hu J."/>
        </authorList>
    </citation>
    <scope>NUCLEOTIDE SEQUENCE [LARGE SCALE GENOMIC DNA]</scope>
    <source>
        <strain evidence="2">cv. HFTH1</strain>
        <tissue evidence="1">Young leaf</tissue>
    </source>
</reference>
<comment type="caution">
    <text evidence="1">The sequence shown here is derived from an EMBL/GenBank/DDBJ whole genome shotgun (WGS) entry which is preliminary data.</text>
</comment>
<gene>
    <name evidence="1" type="ORF">DVH24_033374</name>
</gene>
<dbReference type="Proteomes" id="UP000290289">
    <property type="component" value="Chromosome 8"/>
</dbReference>
<dbReference type="AlphaFoldDB" id="A0A498J9W3"/>
<protein>
    <submittedName>
        <fullName evidence="1">Uncharacterized protein</fullName>
    </submittedName>
</protein>
<organism evidence="1 2">
    <name type="scientific">Malus domestica</name>
    <name type="common">Apple</name>
    <name type="synonym">Pyrus malus</name>
    <dbReference type="NCBI Taxonomy" id="3750"/>
    <lineage>
        <taxon>Eukaryota</taxon>
        <taxon>Viridiplantae</taxon>
        <taxon>Streptophyta</taxon>
        <taxon>Embryophyta</taxon>
        <taxon>Tracheophyta</taxon>
        <taxon>Spermatophyta</taxon>
        <taxon>Magnoliopsida</taxon>
        <taxon>eudicotyledons</taxon>
        <taxon>Gunneridae</taxon>
        <taxon>Pentapetalae</taxon>
        <taxon>rosids</taxon>
        <taxon>fabids</taxon>
        <taxon>Rosales</taxon>
        <taxon>Rosaceae</taxon>
        <taxon>Amygdaloideae</taxon>
        <taxon>Maleae</taxon>
        <taxon>Malus</taxon>
    </lineage>
</organism>
<keyword evidence="2" id="KW-1185">Reference proteome</keyword>
<evidence type="ECO:0000313" key="1">
    <source>
        <dbReference type="EMBL" id="RXH92478.1"/>
    </source>
</evidence>
<accession>A0A498J9W3</accession>
<proteinExistence type="predicted"/>
<dbReference type="EMBL" id="RDQH01000334">
    <property type="protein sequence ID" value="RXH92478.1"/>
    <property type="molecule type" value="Genomic_DNA"/>
</dbReference>
<evidence type="ECO:0000313" key="2">
    <source>
        <dbReference type="Proteomes" id="UP000290289"/>
    </source>
</evidence>
<name>A0A498J9W3_MALDO</name>
<sequence length="124" mass="14029">MKFHIDEPTFKPFLTNSGHHLVPTWYESLFHISNYTLAFESLNLDFYQARNGLLKLREKSGIFPFSKVDAWALPCLVHGAHAPPLEVLCSTIVHNGADDFSSQIFSDSTWRVKNPRSSLGFSTS</sequence>